<dbReference type="Pfam" id="PF25893">
    <property type="entry name" value="HH_CzcB"/>
    <property type="match status" value="1"/>
</dbReference>
<comment type="subcellular location">
    <subcellularLocation>
        <location evidence="1">Cell envelope</location>
    </subcellularLocation>
</comment>
<dbReference type="PANTHER" id="PTHR32347">
    <property type="entry name" value="EFFLUX SYSTEM COMPONENT YKNX-RELATED"/>
    <property type="match status" value="1"/>
</dbReference>
<feature type="domain" description="CusB-like beta-barrel" evidence="4">
    <location>
        <begin position="152"/>
        <end position="199"/>
    </location>
</feature>
<dbReference type="EMBL" id="OB673713">
    <property type="protein sequence ID" value="CAD7235606.1"/>
    <property type="molecule type" value="Genomic_DNA"/>
</dbReference>
<proteinExistence type="predicted"/>
<protein>
    <submittedName>
        <fullName evidence="5">Uncharacterized protein</fullName>
    </submittedName>
</protein>
<evidence type="ECO:0000259" key="3">
    <source>
        <dbReference type="Pfam" id="PF25893"/>
    </source>
</evidence>
<evidence type="ECO:0000256" key="2">
    <source>
        <dbReference type="ARBA" id="ARBA00023054"/>
    </source>
</evidence>
<dbReference type="SUPFAM" id="SSF56954">
    <property type="entry name" value="Outer membrane efflux proteins (OEP)"/>
    <property type="match status" value="1"/>
</dbReference>
<dbReference type="Gene3D" id="1.20.1600.10">
    <property type="entry name" value="Outer membrane efflux proteins (OEP)"/>
    <property type="match status" value="1"/>
</dbReference>
<dbReference type="InterPro" id="IPR058648">
    <property type="entry name" value="HH_CzcB-like"/>
</dbReference>
<organism evidence="5">
    <name type="scientific">Cyprideis torosa</name>
    <dbReference type="NCBI Taxonomy" id="163714"/>
    <lineage>
        <taxon>Eukaryota</taxon>
        <taxon>Metazoa</taxon>
        <taxon>Ecdysozoa</taxon>
        <taxon>Arthropoda</taxon>
        <taxon>Crustacea</taxon>
        <taxon>Oligostraca</taxon>
        <taxon>Ostracoda</taxon>
        <taxon>Podocopa</taxon>
        <taxon>Podocopida</taxon>
        <taxon>Cytherocopina</taxon>
        <taxon>Cytheroidea</taxon>
        <taxon>Cytherideidae</taxon>
        <taxon>Cyprideis</taxon>
    </lineage>
</organism>
<dbReference type="InterPro" id="IPR050465">
    <property type="entry name" value="UPF0194_transport"/>
</dbReference>
<evidence type="ECO:0000313" key="5">
    <source>
        <dbReference type="EMBL" id="CAD7235606.1"/>
    </source>
</evidence>
<dbReference type="AlphaFoldDB" id="A0A7R8WPA8"/>
<dbReference type="InterPro" id="IPR058792">
    <property type="entry name" value="Beta-barrel_RND_2"/>
</dbReference>
<dbReference type="Pfam" id="PF25954">
    <property type="entry name" value="Beta-barrel_RND_2"/>
    <property type="match status" value="1"/>
</dbReference>
<accession>A0A7R8WPA8</accession>
<reference evidence="5" key="1">
    <citation type="submission" date="2020-11" db="EMBL/GenBank/DDBJ databases">
        <authorList>
            <person name="Tran Van P."/>
        </authorList>
    </citation>
    <scope>NUCLEOTIDE SEQUENCE</scope>
</reference>
<evidence type="ECO:0000259" key="4">
    <source>
        <dbReference type="Pfam" id="PF25954"/>
    </source>
</evidence>
<dbReference type="Gene3D" id="2.40.30.170">
    <property type="match status" value="1"/>
</dbReference>
<name>A0A7R8WPA8_9CRUS</name>
<gene>
    <name evidence="5" type="ORF">CTOB1V02_LOCUS13421</name>
</gene>
<evidence type="ECO:0000256" key="1">
    <source>
        <dbReference type="ARBA" id="ARBA00004196"/>
    </source>
</evidence>
<feature type="domain" description="CzcB-like alpha-helical hairpin" evidence="3">
    <location>
        <begin position="32"/>
        <end position="86"/>
    </location>
</feature>
<keyword evidence="2" id="KW-0175">Coiled coil</keyword>
<sequence length="281" mass="32244">MQNRIKDAEINLKELESEYRGNSSLLSSIELEIKTAKDQMNLNRTNYQRYQRLWSQGIGKRVDLEQAELAYKTSQNQVRNLEKKLEQTRNDLRNRYDMARNRLSTEKEQLRDFEIRSEIDGVIYALNKEEGEYITAQDRFAEIGGTGDYVIQMNIDEEDISKINLGDTVVLDLDAYPNEVYTARIQKIFPKKDEVTQTFLTEGSFVQAPSKLYNGLSGEANIIVSKREKALTIPSDYLMSGNMVQTEDGSKKVKIGVRNIEFVEIMSGIDSSTLILKPTEE</sequence>